<evidence type="ECO:0000256" key="1">
    <source>
        <dbReference type="ARBA" id="ARBA00004651"/>
    </source>
</evidence>
<evidence type="ECO:0000256" key="5">
    <source>
        <dbReference type="ARBA" id="ARBA00022692"/>
    </source>
</evidence>
<comment type="similarity">
    <text evidence="2">Belongs to the AzlC family.</text>
</comment>
<evidence type="ECO:0000256" key="4">
    <source>
        <dbReference type="ARBA" id="ARBA00022475"/>
    </source>
</evidence>
<dbReference type="InterPro" id="IPR011606">
    <property type="entry name" value="Brnchd-chn_aa_trnsp_permease"/>
</dbReference>
<keyword evidence="4" id="KW-1003">Cell membrane</keyword>
<evidence type="ECO:0000313" key="9">
    <source>
        <dbReference type="EMBL" id="KQL21220.1"/>
    </source>
</evidence>
<dbReference type="EMBL" id="LJIX01000006">
    <property type="protein sequence ID" value="KQL21220.1"/>
    <property type="molecule type" value="Genomic_DNA"/>
</dbReference>
<feature type="transmembrane region" description="Helical" evidence="8">
    <location>
        <begin position="197"/>
        <end position="216"/>
    </location>
</feature>
<evidence type="ECO:0008006" key="11">
    <source>
        <dbReference type="Google" id="ProtNLM"/>
    </source>
</evidence>
<dbReference type="Pfam" id="PF03591">
    <property type="entry name" value="AzlC"/>
    <property type="match status" value="1"/>
</dbReference>
<accession>A0A0Q3SNP2</accession>
<protein>
    <recommendedName>
        <fullName evidence="11">Branched-chain amino acid ABC transporter permease</fullName>
    </recommendedName>
</protein>
<keyword evidence="10" id="KW-1185">Reference proteome</keyword>
<dbReference type="AlphaFoldDB" id="A0A0Q3SNP2"/>
<feature type="transmembrane region" description="Helical" evidence="8">
    <location>
        <begin position="141"/>
        <end position="165"/>
    </location>
</feature>
<dbReference type="PANTHER" id="PTHR34979:SF1">
    <property type="entry name" value="INNER MEMBRANE PROTEIN YGAZ"/>
    <property type="match status" value="1"/>
</dbReference>
<proteinExistence type="inferred from homology"/>
<comment type="subcellular location">
    <subcellularLocation>
        <location evidence="1">Cell membrane</location>
        <topology evidence="1">Multi-pass membrane protein</topology>
    </subcellularLocation>
</comment>
<evidence type="ECO:0000256" key="7">
    <source>
        <dbReference type="ARBA" id="ARBA00023136"/>
    </source>
</evidence>
<evidence type="ECO:0000256" key="8">
    <source>
        <dbReference type="SAM" id="Phobius"/>
    </source>
</evidence>
<evidence type="ECO:0000256" key="2">
    <source>
        <dbReference type="ARBA" id="ARBA00010735"/>
    </source>
</evidence>
<feature type="transmembrane region" description="Helical" evidence="8">
    <location>
        <begin position="171"/>
        <end position="190"/>
    </location>
</feature>
<organism evidence="9 10">
    <name type="scientific">Cytobacillus solani</name>
    <dbReference type="NCBI Taxonomy" id="1637975"/>
    <lineage>
        <taxon>Bacteria</taxon>
        <taxon>Bacillati</taxon>
        <taxon>Bacillota</taxon>
        <taxon>Bacilli</taxon>
        <taxon>Bacillales</taxon>
        <taxon>Bacillaceae</taxon>
        <taxon>Cytobacillus</taxon>
    </lineage>
</organism>
<dbReference type="PANTHER" id="PTHR34979">
    <property type="entry name" value="INNER MEMBRANE PROTEIN YGAZ"/>
    <property type="match status" value="1"/>
</dbReference>
<keyword evidence="6 8" id="KW-1133">Transmembrane helix</keyword>
<gene>
    <name evidence="9" type="ORF">AN957_23410</name>
</gene>
<evidence type="ECO:0000256" key="6">
    <source>
        <dbReference type="ARBA" id="ARBA00022989"/>
    </source>
</evidence>
<evidence type="ECO:0000256" key="3">
    <source>
        <dbReference type="ARBA" id="ARBA00022448"/>
    </source>
</evidence>
<dbReference type="GO" id="GO:1903785">
    <property type="term" value="P:L-valine transmembrane transport"/>
    <property type="evidence" value="ECO:0007669"/>
    <property type="project" value="TreeGrafter"/>
</dbReference>
<dbReference type="GO" id="GO:0005886">
    <property type="term" value="C:plasma membrane"/>
    <property type="evidence" value="ECO:0007669"/>
    <property type="project" value="UniProtKB-SubCell"/>
</dbReference>
<reference evidence="9 10" key="1">
    <citation type="submission" date="2015-09" db="EMBL/GenBank/DDBJ databases">
        <title>Genome sequencing project for genomic taxonomy and phylogenomics of Bacillus-like bacteria.</title>
        <authorList>
            <person name="Liu B."/>
            <person name="Wang J."/>
            <person name="Zhu Y."/>
            <person name="Liu G."/>
            <person name="Chen Q."/>
            <person name="Chen Z."/>
            <person name="Lan J."/>
            <person name="Che J."/>
            <person name="Ge C."/>
            <person name="Shi H."/>
            <person name="Pan Z."/>
            <person name="Liu X."/>
        </authorList>
    </citation>
    <scope>NUCLEOTIDE SEQUENCE [LARGE SCALE GENOMIC DNA]</scope>
    <source>
        <strain evidence="9 10">FJAT-18043</strain>
    </source>
</reference>
<name>A0A0Q3SNP2_9BACI</name>
<keyword evidence="5 8" id="KW-0812">Transmembrane</keyword>
<dbReference type="RefSeq" id="WP_053477653.1">
    <property type="nucleotide sequence ID" value="NZ_LJIX01000006.1"/>
</dbReference>
<dbReference type="PATRIC" id="fig|1637975.4.peg.4698"/>
<keyword evidence="3" id="KW-0813">Transport</keyword>
<comment type="caution">
    <text evidence="9">The sequence shown here is derived from an EMBL/GenBank/DDBJ whole genome shotgun (WGS) entry which is preliminary data.</text>
</comment>
<dbReference type="Proteomes" id="UP000050996">
    <property type="component" value="Unassembled WGS sequence"/>
</dbReference>
<sequence>MKLKEEVVYLSGEESFLKGVKDCLPTVLGYLSIGFAAGVVQKTAGLSIIEITLMSLLLYAGSAQFIAAGMLVSGAPIMSIILTIFIVNLRYLLLSAALAPHFRHLGTWKNTLHGFLLTDETFGVATSYLSDKKYASNRWMLGLNLTAYLNWTLANVLGGLFGKWIPNPEEFGLDFALPAMFIGLLVLQIVSRSEFRIDLLVVTGAILFTVCTSFIFSTGINVILATVAAAALGMVMDKWKSAQKSS</sequence>
<dbReference type="STRING" id="1637975.AN957_23410"/>
<evidence type="ECO:0000313" key="10">
    <source>
        <dbReference type="Proteomes" id="UP000050996"/>
    </source>
</evidence>
<keyword evidence="7 8" id="KW-0472">Membrane</keyword>